<name>A0A1T5BV73_9SPHI</name>
<feature type="signal peptide" evidence="1">
    <location>
        <begin position="1"/>
        <end position="24"/>
    </location>
</feature>
<dbReference type="AlphaFoldDB" id="A0A1T5BV73"/>
<proteinExistence type="predicted"/>
<evidence type="ECO:0000313" key="3">
    <source>
        <dbReference type="Proteomes" id="UP000190541"/>
    </source>
</evidence>
<sequence length="203" mass="22647">MIHLQLKARSALCAVALVVPASFSSCNSPVKPDHFEATVMKVIHAFHDRDGATLNGLISEETGLAVIYRIGVFDEYVLVDSIDFEQPVPAYLGYPDMVAVPDSVHYAELPVYDCGEMVWDKTGLFADTTRSDDKLAQTAQNLVKYRGDSIPETELARFRDLAQQSRRIVLTGQEDEELIFNLTLIADKWYLTLIDRVTTDCSA</sequence>
<accession>A0A1T5BV73</accession>
<keyword evidence="1" id="KW-0732">Signal</keyword>
<reference evidence="2 3" key="1">
    <citation type="submission" date="2017-02" db="EMBL/GenBank/DDBJ databases">
        <authorList>
            <person name="Peterson S.W."/>
        </authorList>
    </citation>
    <scope>NUCLEOTIDE SEQUENCE [LARGE SCALE GENOMIC DNA]</scope>
    <source>
        <strain evidence="2 3">DSM 22899</strain>
    </source>
</reference>
<dbReference type="Proteomes" id="UP000190541">
    <property type="component" value="Unassembled WGS sequence"/>
</dbReference>
<dbReference type="PROSITE" id="PS51257">
    <property type="entry name" value="PROKAR_LIPOPROTEIN"/>
    <property type="match status" value="1"/>
</dbReference>
<dbReference type="EMBL" id="FUYS01000003">
    <property type="protein sequence ID" value="SKB50989.1"/>
    <property type="molecule type" value="Genomic_DNA"/>
</dbReference>
<evidence type="ECO:0000313" key="2">
    <source>
        <dbReference type="EMBL" id="SKB50989.1"/>
    </source>
</evidence>
<gene>
    <name evidence="2" type="ORF">SAMN05660226_01773</name>
</gene>
<organism evidence="2 3">
    <name type="scientific">Parapedobacter luteus</name>
    <dbReference type="NCBI Taxonomy" id="623280"/>
    <lineage>
        <taxon>Bacteria</taxon>
        <taxon>Pseudomonadati</taxon>
        <taxon>Bacteroidota</taxon>
        <taxon>Sphingobacteriia</taxon>
        <taxon>Sphingobacteriales</taxon>
        <taxon>Sphingobacteriaceae</taxon>
        <taxon>Parapedobacter</taxon>
    </lineage>
</organism>
<feature type="chain" id="PRO_5013341204" evidence="1">
    <location>
        <begin position="25"/>
        <end position="203"/>
    </location>
</feature>
<protein>
    <submittedName>
        <fullName evidence="2">Uncharacterized protein</fullName>
    </submittedName>
</protein>
<keyword evidence="3" id="KW-1185">Reference proteome</keyword>
<dbReference type="STRING" id="623280.SAMN05660226_01773"/>
<evidence type="ECO:0000256" key="1">
    <source>
        <dbReference type="SAM" id="SignalP"/>
    </source>
</evidence>